<gene>
    <name evidence="1" type="ORF">SAMN04515675_6085</name>
</gene>
<comment type="caution">
    <text evidence="1">The sequence shown here is derived from an EMBL/GenBank/DDBJ whole genome shotgun (WGS) entry which is preliminary data.</text>
</comment>
<evidence type="ECO:0008006" key="3">
    <source>
        <dbReference type="Google" id="ProtNLM"/>
    </source>
</evidence>
<accession>A0A1H5JML5</accession>
<reference evidence="1 2" key="1">
    <citation type="submission" date="2016-10" db="EMBL/GenBank/DDBJ databases">
        <authorList>
            <person name="Varghese N."/>
            <person name="Submissions S."/>
        </authorList>
    </citation>
    <scope>NUCLEOTIDE SEQUENCE [LARGE SCALE GENOMIC DNA]</scope>
    <source>
        <strain evidence="1 2">BS2773</strain>
    </source>
</reference>
<protein>
    <recommendedName>
        <fullName evidence="3">Big-1 domain-containing protein</fullName>
    </recommendedName>
</protein>
<evidence type="ECO:0000313" key="2">
    <source>
        <dbReference type="Proteomes" id="UP000182179"/>
    </source>
</evidence>
<organism evidence="1 2">
    <name type="scientific">Pseudomonas costantinii</name>
    <dbReference type="NCBI Taxonomy" id="168469"/>
    <lineage>
        <taxon>Bacteria</taxon>
        <taxon>Pseudomonadati</taxon>
        <taxon>Pseudomonadota</taxon>
        <taxon>Gammaproteobacteria</taxon>
        <taxon>Pseudomonadales</taxon>
        <taxon>Pseudomonadaceae</taxon>
        <taxon>Pseudomonas</taxon>
    </lineage>
</organism>
<keyword evidence="2" id="KW-1185">Reference proteome</keyword>
<dbReference type="Proteomes" id="UP000182179">
    <property type="component" value="Unassembled WGS sequence"/>
</dbReference>
<dbReference type="RefSeq" id="WP_139213542.1">
    <property type="nucleotide sequence ID" value="NZ_FNTS01000002.1"/>
</dbReference>
<name>A0A1H5JML5_9PSED</name>
<evidence type="ECO:0000313" key="1">
    <source>
        <dbReference type="EMBL" id="SEE53467.1"/>
    </source>
</evidence>
<dbReference type="EMBL" id="FNTS01000002">
    <property type="protein sequence ID" value="SEE53467.1"/>
    <property type="molecule type" value="Genomic_DNA"/>
</dbReference>
<proteinExistence type="predicted"/>
<sequence length="352" mass="38445">MKLTIVSGDNQLVPLTVYSDPMNPMAYFAPLTVQVTQDDGVPAADINVGFKTYQGDITPQINGGDSFFLATKTNEGGFAVLNHINGYSVRAMYGEGSFVVNVYIDDTPPVTFNLTVGYPQPKENVKLVIVSGDHQTKPRRQTFDGKNEAKLDPIIILLKDASGSPIAGEKVYFETRFPNPTGVETDPGNAIVLTGADGIAVLNVACKSADGPFYLAVSYNHAQVTICGTIGDKEKPTPANGSRIRDASNGAVYLVVDHYLRHVPNMDVYNNLFKDFVGVIEIPAVGDYIVGAPLQADTALYKREDGLLFLKVDSALRYMRDEVFDLYGFNRSKLVEFLSYWPPVPNGQQLLM</sequence>